<dbReference type="SUPFAM" id="SSF52058">
    <property type="entry name" value="L domain-like"/>
    <property type="match status" value="1"/>
</dbReference>
<dbReference type="Proteomes" id="UP000290106">
    <property type="component" value="Unassembled WGS sequence"/>
</dbReference>
<dbReference type="PANTHER" id="PTHR45661:SF3">
    <property type="entry name" value="IG-LIKE DOMAIN-CONTAINING PROTEIN"/>
    <property type="match status" value="1"/>
</dbReference>
<evidence type="ECO:0000313" key="2">
    <source>
        <dbReference type="Proteomes" id="UP000290106"/>
    </source>
</evidence>
<accession>A0A4Q1REG5</accession>
<dbReference type="RefSeq" id="WP_129256773.1">
    <property type="nucleotide sequence ID" value="NZ_DAWBJR010000010.1"/>
</dbReference>
<sequence length="267" mass="30653">MEDNVLIRRVAVESVSEKYQVDSGYDVIGKECLKNNIKVKQITMPEIRRIGQQAFFSCTTLKNAEFPKVVTVGKEAFANCSNLRRISFPKSLRSLEKGAFYKCKRANSVSFSEDSACREIPDRTFAECRQMKILVLPDALEEIGAEAFYKCEELTRVRLPDTLRKIGKRGFYQCGLEELHLPEHLEYIGESAFLKCKKLEYVRVPESVRMIGKWAFHGCGRLKKLEIHHDPEEVGEWITNKNCTIVCPKGSKMEAYAKSYEVNVEYL</sequence>
<dbReference type="InterPro" id="IPR026906">
    <property type="entry name" value="LRR_5"/>
</dbReference>
<dbReference type="OrthoDB" id="1751034at2"/>
<reference evidence="1 2" key="1">
    <citation type="submission" date="2019-01" db="EMBL/GenBank/DDBJ databases">
        <title>Blautia sp. nov. KGMB01111 isolated human feces.</title>
        <authorList>
            <person name="Park J.-E."/>
            <person name="Kim J.-S."/>
            <person name="Park S.-H."/>
        </authorList>
    </citation>
    <scope>NUCLEOTIDE SEQUENCE [LARGE SCALE GENOMIC DNA]</scope>
    <source>
        <strain evidence="1 2">KGMB01111</strain>
    </source>
</reference>
<dbReference type="Gene3D" id="3.80.10.10">
    <property type="entry name" value="Ribonuclease Inhibitor"/>
    <property type="match status" value="1"/>
</dbReference>
<evidence type="ECO:0000313" key="1">
    <source>
        <dbReference type="EMBL" id="RXS73909.1"/>
    </source>
</evidence>
<dbReference type="PANTHER" id="PTHR45661">
    <property type="entry name" value="SURFACE ANTIGEN"/>
    <property type="match status" value="1"/>
</dbReference>
<dbReference type="InterPro" id="IPR053139">
    <property type="entry name" value="Surface_bspA-like"/>
</dbReference>
<protein>
    <submittedName>
        <fullName evidence="1">Leucine-rich repeat domain-containing protein</fullName>
    </submittedName>
</protein>
<dbReference type="InterPro" id="IPR032675">
    <property type="entry name" value="LRR_dom_sf"/>
</dbReference>
<dbReference type="Pfam" id="PF13306">
    <property type="entry name" value="LRR_5"/>
    <property type="match status" value="2"/>
</dbReference>
<keyword evidence="2" id="KW-1185">Reference proteome</keyword>
<dbReference type="Gene3D" id="3.40.50.12480">
    <property type="match status" value="1"/>
</dbReference>
<organism evidence="1 2">
    <name type="scientific">Blautia faecicola</name>
    <dbReference type="NCBI Taxonomy" id="2509240"/>
    <lineage>
        <taxon>Bacteria</taxon>
        <taxon>Bacillati</taxon>
        <taxon>Bacillota</taxon>
        <taxon>Clostridia</taxon>
        <taxon>Lachnospirales</taxon>
        <taxon>Lachnospiraceae</taxon>
        <taxon>Blautia</taxon>
    </lineage>
</organism>
<dbReference type="EMBL" id="SDKC01000001">
    <property type="protein sequence ID" value="RXS73909.1"/>
    <property type="molecule type" value="Genomic_DNA"/>
</dbReference>
<dbReference type="AlphaFoldDB" id="A0A4Q1REG5"/>
<gene>
    <name evidence="1" type="ORF">ETP43_00670</name>
</gene>
<comment type="caution">
    <text evidence="1">The sequence shown here is derived from an EMBL/GenBank/DDBJ whole genome shotgun (WGS) entry which is preliminary data.</text>
</comment>
<proteinExistence type="predicted"/>
<name>A0A4Q1REG5_9FIRM</name>